<name>A0A1I3VAP2_HALDA</name>
<sequence>MSNINQSKSIGVLALLHNLSKNCRVARIDSGNEGVPKRHETNKQTGVGLSLRTDCSGRNCLGHDA</sequence>
<gene>
    <name evidence="1" type="ORF">SAMN04487936_105217</name>
</gene>
<dbReference type="EMBL" id="FOSB01000005">
    <property type="protein sequence ID" value="SFJ92073.1"/>
    <property type="molecule type" value="Genomic_DNA"/>
</dbReference>
<accession>A0A1I3VAP2</accession>
<keyword evidence="2" id="KW-1185">Reference proteome</keyword>
<protein>
    <submittedName>
        <fullName evidence="1">Uncharacterized protein</fullName>
    </submittedName>
</protein>
<reference evidence="2" key="1">
    <citation type="submission" date="2016-10" db="EMBL/GenBank/DDBJ databases">
        <authorList>
            <person name="Varghese N."/>
            <person name="Submissions S."/>
        </authorList>
    </citation>
    <scope>NUCLEOTIDE SEQUENCE [LARGE SCALE GENOMIC DNA]</scope>
    <source>
        <strain evidence="2">CGMCC 1.3704</strain>
    </source>
</reference>
<dbReference type="AlphaFoldDB" id="A0A1I3VAP2"/>
<dbReference type="Proteomes" id="UP000183557">
    <property type="component" value="Unassembled WGS sequence"/>
</dbReference>
<evidence type="ECO:0000313" key="2">
    <source>
        <dbReference type="Proteomes" id="UP000183557"/>
    </source>
</evidence>
<proteinExistence type="predicted"/>
<organism evidence="1 2">
    <name type="scientific">Halobacillus dabanensis</name>
    <dbReference type="NCBI Taxonomy" id="240302"/>
    <lineage>
        <taxon>Bacteria</taxon>
        <taxon>Bacillati</taxon>
        <taxon>Bacillota</taxon>
        <taxon>Bacilli</taxon>
        <taxon>Bacillales</taxon>
        <taxon>Bacillaceae</taxon>
        <taxon>Halobacillus</taxon>
    </lineage>
</organism>
<evidence type="ECO:0000313" key="1">
    <source>
        <dbReference type="EMBL" id="SFJ92073.1"/>
    </source>
</evidence>